<accession>A0A7J0DIB4</accession>
<sequence length="471" mass="52069">MSEVLGLNHAHKAWTTLEAFFSHRSKTRELQLKDEFQLMHRGSKFVSDFSRLFKGICHQLADIGHPIDDLDKVHWFLRVLGPDYKIFSTTMLSQLLLPSFADIVPKALSHEIFERSLSQQSTTLAFYAQQNCFTRSKTPRKGSQNSANLAEAFAARSILDSNNSDWYPDSSATSHMTHDPEGVDVPVVYSGNERVMVGNGQSLPISHIGSVSTLIPKSSLLLSNVLVVPGIKKNLISISQLTKDNNYCVTFSPSGFTIQVWVTRVVLGVGKCENGLDGLGESFPRTSPTVSPVPPPSLPTLPVSIPTTSTNTHSMVTRGKAGLACSQRASGVAKFPEWHCHHGLQLHHTSSHELLAYSDADWAGCLDTHRFTTGYVIFLGVNLVSWCSKKHSTISRSNVEAEYRSLAVATAEVAWIIQLLRDLRLQMSSPLKILCNNKSAILMAVNPFTQTRSKHIAIDYHFVHELLPVVL</sequence>
<dbReference type="Pfam" id="PF22936">
    <property type="entry name" value="Pol_BBD"/>
    <property type="match status" value="1"/>
</dbReference>
<dbReference type="PANTHER" id="PTHR11439:SF520">
    <property type="entry name" value="CYSTEINE-RICH RLK (RECEPTOR-LIKE PROTEIN KINASE) 8"/>
    <property type="match status" value="1"/>
</dbReference>
<dbReference type="CDD" id="cd09272">
    <property type="entry name" value="RNase_HI_RT_Ty1"/>
    <property type="match status" value="1"/>
</dbReference>
<keyword evidence="3" id="KW-1185">Reference proteome</keyword>
<comment type="caution">
    <text evidence="2">The sequence shown here is derived from an EMBL/GenBank/DDBJ whole genome shotgun (WGS) entry which is preliminary data.</text>
</comment>
<evidence type="ECO:0000313" key="3">
    <source>
        <dbReference type="Proteomes" id="UP000585474"/>
    </source>
</evidence>
<evidence type="ECO:0000259" key="1">
    <source>
        <dbReference type="Pfam" id="PF22936"/>
    </source>
</evidence>
<organism evidence="2 3">
    <name type="scientific">Actinidia rufa</name>
    <dbReference type="NCBI Taxonomy" id="165716"/>
    <lineage>
        <taxon>Eukaryota</taxon>
        <taxon>Viridiplantae</taxon>
        <taxon>Streptophyta</taxon>
        <taxon>Embryophyta</taxon>
        <taxon>Tracheophyta</taxon>
        <taxon>Spermatophyta</taxon>
        <taxon>Magnoliopsida</taxon>
        <taxon>eudicotyledons</taxon>
        <taxon>Gunneridae</taxon>
        <taxon>Pentapetalae</taxon>
        <taxon>asterids</taxon>
        <taxon>Ericales</taxon>
        <taxon>Actinidiaceae</taxon>
        <taxon>Actinidia</taxon>
    </lineage>
</organism>
<dbReference type="EMBL" id="BJWL01000238">
    <property type="protein sequence ID" value="GFS35858.1"/>
    <property type="molecule type" value="Genomic_DNA"/>
</dbReference>
<dbReference type="PANTHER" id="PTHR11439">
    <property type="entry name" value="GAG-POL-RELATED RETROTRANSPOSON"/>
    <property type="match status" value="1"/>
</dbReference>
<name>A0A7J0DIB4_9ERIC</name>
<dbReference type="OrthoDB" id="912930at2759"/>
<dbReference type="Proteomes" id="UP000585474">
    <property type="component" value="Unassembled WGS sequence"/>
</dbReference>
<protein>
    <recommendedName>
        <fullName evidence="1">Retrovirus-related Pol polyprotein from transposon TNT 1-94-like beta-barrel domain-containing protein</fullName>
    </recommendedName>
</protein>
<dbReference type="AlphaFoldDB" id="A0A7J0DIB4"/>
<dbReference type="InterPro" id="IPR054722">
    <property type="entry name" value="PolX-like_BBD"/>
</dbReference>
<proteinExistence type="predicted"/>
<evidence type="ECO:0000313" key="2">
    <source>
        <dbReference type="EMBL" id="GFS35858.1"/>
    </source>
</evidence>
<reference evidence="3" key="1">
    <citation type="submission" date="2019-07" db="EMBL/GenBank/DDBJ databases">
        <title>De Novo Assembly of kiwifruit Actinidia rufa.</title>
        <authorList>
            <person name="Sugita-Konishi S."/>
            <person name="Sato K."/>
            <person name="Mori E."/>
            <person name="Abe Y."/>
            <person name="Kisaki G."/>
            <person name="Hamano K."/>
            <person name="Suezawa K."/>
            <person name="Otani M."/>
            <person name="Fukuda T."/>
            <person name="Manabe T."/>
            <person name="Gomi K."/>
            <person name="Tabuchi M."/>
            <person name="Akimitsu K."/>
            <person name="Kataoka I."/>
        </authorList>
    </citation>
    <scope>NUCLEOTIDE SEQUENCE [LARGE SCALE GENOMIC DNA]</scope>
    <source>
        <strain evidence="3">cv. Fuchu</strain>
    </source>
</reference>
<gene>
    <name evidence="2" type="ORF">Acr_00g0042540</name>
</gene>
<feature type="domain" description="Retrovirus-related Pol polyprotein from transposon TNT 1-94-like beta-barrel" evidence="1">
    <location>
        <begin position="166"/>
        <end position="244"/>
    </location>
</feature>
<dbReference type="Pfam" id="PF14223">
    <property type="entry name" value="Retrotran_gag_2"/>
    <property type="match status" value="1"/>
</dbReference>